<dbReference type="Proteomes" id="UP000290288">
    <property type="component" value="Unassembled WGS sequence"/>
</dbReference>
<sequence>MGDTQKSGSVEVLSDADRPSIQNAEFNTAANDFHTYNININTSLINLILLLQALGILGLFHHIFNFFRSPENRGAPGEVQYPIQDLAAIREALRERRTTPDVTEDNARDTQPLEETSYALTDMSNLELRELKIQKAVMNAEIYTRSMMCSGAGLPCWYPEPSTGETGIVPGDVGTFDLMDGFIKIFNLWDDGFAAQHRLPPKDCTHRNKFKEGVGMPSGVRAYGASPGLGSSASRYGRQARGAWGRQNVSPLRAFPIDCVV</sequence>
<keyword evidence="1" id="KW-1133">Transmembrane helix</keyword>
<gene>
    <name evidence="2" type="ORF">EST38_g1768</name>
</gene>
<organism evidence="2 3">
    <name type="scientific">Candolleomyces aberdarensis</name>
    <dbReference type="NCBI Taxonomy" id="2316362"/>
    <lineage>
        <taxon>Eukaryota</taxon>
        <taxon>Fungi</taxon>
        <taxon>Dikarya</taxon>
        <taxon>Basidiomycota</taxon>
        <taxon>Agaricomycotina</taxon>
        <taxon>Agaricomycetes</taxon>
        <taxon>Agaricomycetidae</taxon>
        <taxon>Agaricales</taxon>
        <taxon>Agaricineae</taxon>
        <taxon>Psathyrellaceae</taxon>
        <taxon>Candolleomyces</taxon>
    </lineage>
</organism>
<comment type="caution">
    <text evidence="2">The sequence shown here is derived from an EMBL/GenBank/DDBJ whole genome shotgun (WGS) entry which is preliminary data.</text>
</comment>
<keyword evidence="3" id="KW-1185">Reference proteome</keyword>
<feature type="transmembrane region" description="Helical" evidence="1">
    <location>
        <begin position="44"/>
        <end position="64"/>
    </location>
</feature>
<protein>
    <submittedName>
        <fullName evidence="2">Uncharacterized protein</fullName>
    </submittedName>
</protein>
<keyword evidence="1" id="KW-0472">Membrane</keyword>
<evidence type="ECO:0000313" key="2">
    <source>
        <dbReference type="EMBL" id="RXW24097.1"/>
    </source>
</evidence>
<keyword evidence="1" id="KW-0812">Transmembrane</keyword>
<dbReference type="EMBL" id="SDEE01000026">
    <property type="protein sequence ID" value="RXW24097.1"/>
    <property type="molecule type" value="Genomic_DNA"/>
</dbReference>
<dbReference type="AlphaFoldDB" id="A0A4Q2DUM5"/>
<evidence type="ECO:0000313" key="3">
    <source>
        <dbReference type="Proteomes" id="UP000290288"/>
    </source>
</evidence>
<name>A0A4Q2DUM5_9AGAR</name>
<evidence type="ECO:0000256" key="1">
    <source>
        <dbReference type="SAM" id="Phobius"/>
    </source>
</evidence>
<reference evidence="2 3" key="1">
    <citation type="submission" date="2019-01" db="EMBL/GenBank/DDBJ databases">
        <title>Draft genome sequence of Psathyrella aberdarensis IHI B618.</title>
        <authorList>
            <person name="Buettner E."/>
            <person name="Kellner H."/>
        </authorList>
    </citation>
    <scope>NUCLEOTIDE SEQUENCE [LARGE SCALE GENOMIC DNA]</scope>
    <source>
        <strain evidence="2 3">IHI B618</strain>
    </source>
</reference>
<accession>A0A4Q2DUM5</accession>
<dbReference type="OrthoDB" id="3222453at2759"/>
<proteinExistence type="predicted"/>